<keyword evidence="3" id="KW-1185">Reference proteome</keyword>
<feature type="compositionally biased region" description="Basic and acidic residues" evidence="1">
    <location>
        <begin position="130"/>
        <end position="139"/>
    </location>
</feature>
<dbReference type="AlphaFoldDB" id="A0A9P6DXV0"/>
<protein>
    <submittedName>
        <fullName evidence="2">Uncharacterized protein</fullName>
    </submittedName>
</protein>
<feature type="compositionally biased region" description="Polar residues" evidence="1">
    <location>
        <begin position="170"/>
        <end position="182"/>
    </location>
</feature>
<dbReference type="EMBL" id="MU128954">
    <property type="protein sequence ID" value="KAF9515003.1"/>
    <property type="molecule type" value="Genomic_DNA"/>
</dbReference>
<evidence type="ECO:0000313" key="2">
    <source>
        <dbReference type="EMBL" id="KAF9515003.1"/>
    </source>
</evidence>
<feature type="region of interest" description="Disordered" evidence="1">
    <location>
        <begin position="31"/>
        <end position="58"/>
    </location>
</feature>
<evidence type="ECO:0000256" key="1">
    <source>
        <dbReference type="SAM" id="MobiDB-lite"/>
    </source>
</evidence>
<name>A0A9P6DXV0_9AGAM</name>
<dbReference type="Proteomes" id="UP000886523">
    <property type="component" value="Unassembled WGS sequence"/>
</dbReference>
<sequence>MAGGGHVPLHLTISLLCEVQNAINDTISSESLRDGVDASSTPPSIPYNTPRWYSDDPTSNPLNSPFEFNKTSLKNDVFLPFHHPRVSSDAKEILPSYYRRDDCTCRMRDPLHCPLHPLHHSTISSPNEPISRRRCEHGGPRKLQKRAPTTRPSMMRKKAFRPPHPLSPFLTPSTFLIPAPSQ</sequence>
<evidence type="ECO:0000313" key="3">
    <source>
        <dbReference type="Proteomes" id="UP000886523"/>
    </source>
</evidence>
<gene>
    <name evidence="2" type="ORF">BS47DRAFT_820339</name>
</gene>
<feature type="region of interest" description="Disordered" evidence="1">
    <location>
        <begin position="124"/>
        <end position="182"/>
    </location>
</feature>
<accession>A0A9P6DXV0</accession>
<proteinExistence type="predicted"/>
<reference evidence="2" key="1">
    <citation type="journal article" date="2020" name="Nat. Commun.">
        <title>Large-scale genome sequencing of mycorrhizal fungi provides insights into the early evolution of symbiotic traits.</title>
        <authorList>
            <person name="Miyauchi S."/>
            <person name="Kiss E."/>
            <person name="Kuo A."/>
            <person name="Drula E."/>
            <person name="Kohler A."/>
            <person name="Sanchez-Garcia M."/>
            <person name="Morin E."/>
            <person name="Andreopoulos B."/>
            <person name="Barry K.W."/>
            <person name="Bonito G."/>
            <person name="Buee M."/>
            <person name="Carver A."/>
            <person name="Chen C."/>
            <person name="Cichocki N."/>
            <person name="Clum A."/>
            <person name="Culley D."/>
            <person name="Crous P.W."/>
            <person name="Fauchery L."/>
            <person name="Girlanda M."/>
            <person name="Hayes R.D."/>
            <person name="Keri Z."/>
            <person name="LaButti K."/>
            <person name="Lipzen A."/>
            <person name="Lombard V."/>
            <person name="Magnuson J."/>
            <person name="Maillard F."/>
            <person name="Murat C."/>
            <person name="Nolan M."/>
            <person name="Ohm R.A."/>
            <person name="Pangilinan J."/>
            <person name="Pereira M.F."/>
            <person name="Perotto S."/>
            <person name="Peter M."/>
            <person name="Pfister S."/>
            <person name="Riley R."/>
            <person name="Sitrit Y."/>
            <person name="Stielow J.B."/>
            <person name="Szollosi G."/>
            <person name="Zifcakova L."/>
            <person name="Stursova M."/>
            <person name="Spatafora J.W."/>
            <person name="Tedersoo L."/>
            <person name="Vaario L.M."/>
            <person name="Yamada A."/>
            <person name="Yan M."/>
            <person name="Wang P."/>
            <person name="Xu J."/>
            <person name="Bruns T."/>
            <person name="Baldrian P."/>
            <person name="Vilgalys R."/>
            <person name="Dunand C."/>
            <person name="Henrissat B."/>
            <person name="Grigoriev I.V."/>
            <person name="Hibbett D."/>
            <person name="Nagy L.G."/>
            <person name="Martin F.M."/>
        </authorList>
    </citation>
    <scope>NUCLEOTIDE SEQUENCE</scope>
    <source>
        <strain evidence="2">UP504</strain>
    </source>
</reference>
<comment type="caution">
    <text evidence="2">The sequence shown here is derived from an EMBL/GenBank/DDBJ whole genome shotgun (WGS) entry which is preliminary data.</text>
</comment>
<organism evidence="2 3">
    <name type="scientific">Hydnum rufescens UP504</name>
    <dbReference type="NCBI Taxonomy" id="1448309"/>
    <lineage>
        <taxon>Eukaryota</taxon>
        <taxon>Fungi</taxon>
        <taxon>Dikarya</taxon>
        <taxon>Basidiomycota</taxon>
        <taxon>Agaricomycotina</taxon>
        <taxon>Agaricomycetes</taxon>
        <taxon>Cantharellales</taxon>
        <taxon>Hydnaceae</taxon>
        <taxon>Hydnum</taxon>
    </lineage>
</organism>